<keyword evidence="1" id="KW-0472">Membrane</keyword>
<gene>
    <name evidence="2" type="ORF">F8M41_007703</name>
</gene>
<dbReference type="AlphaFoldDB" id="A0A8H4A547"/>
<evidence type="ECO:0000313" key="2">
    <source>
        <dbReference type="EMBL" id="KAF0414351.1"/>
    </source>
</evidence>
<feature type="transmembrane region" description="Helical" evidence="1">
    <location>
        <begin position="78"/>
        <end position="96"/>
    </location>
</feature>
<evidence type="ECO:0000256" key="1">
    <source>
        <dbReference type="SAM" id="Phobius"/>
    </source>
</evidence>
<keyword evidence="1" id="KW-0812">Transmembrane</keyword>
<protein>
    <submittedName>
        <fullName evidence="2">Uncharacterized protein</fullName>
    </submittedName>
</protein>
<sequence length="97" mass="11615">MSNSIYSSVKFMGLDVLWYELTRSSGSLWFNKKFIEVKFDIFFKNYCIVWKLQIFAKCLIMQASNFVFFLYICSCYKGFYFTTKIYIGFTIFLVAAW</sequence>
<keyword evidence="1" id="KW-1133">Transmembrane helix</keyword>
<dbReference type="EMBL" id="WTPW01001789">
    <property type="protein sequence ID" value="KAF0414351.1"/>
    <property type="molecule type" value="Genomic_DNA"/>
</dbReference>
<organism evidence="2 3">
    <name type="scientific">Gigaspora margarita</name>
    <dbReference type="NCBI Taxonomy" id="4874"/>
    <lineage>
        <taxon>Eukaryota</taxon>
        <taxon>Fungi</taxon>
        <taxon>Fungi incertae sedis</taxon>
        <taxon>Mucoromycota</taxon>
        <taxon>Glomeromycotina</taxon>
        <taxon>Glomeromycetes</taxon>
        <taxon>Diversisporales</taxon>
        <taxon>Gigasporaceae</taxon>
        <taxon>Gigaspora</taxon>
    </lineage>
</organism>
<name>A0A8H4A547_GIGMA</name>
<reference evidence="2 3" key="1">
    <citation type="journal article" date="2019" name="Environ. Microbiol.">
        <title>At the nexus of three kingdoms: the genome of the mycorrhizal fungus Gigaspora margarita provides insights into plant, endobacterial and fungal interactions.</title>
        <authorList>
            <person name="Venice F."/>
            <person name="Ghignone S."/>
            <person name="Salvioli di Fossalunga A."/>
            <person name="Amselem J."/>
            <person name="Novero M."/>
            <person name="Xianan X."/>
            <person name="Sedzielewska Toro K."/>
            <person name="Morin E."/>
            <person name="Lipzen A."/>
            <person name="Grigoriev I.V."/>
            <person name="Henrissat B."/>
            <person name="Martin F.M."/>
            <person name="Bonfante P."/>
        </authorList>
    </citation>
    <scope>NUCLEOTIDE SEQUENCE [LARGE SCALE GENOMIC DNA]</scope>
    <source>
        <strain evidence="2 3">BEG34</strain>
    </source>
</reference>
<accession>A0A8H4A547</accession>
<evidence type="ECO:0000313" key="3">
    <source>
        <dbReference type="Proteomes" id="UP000439903"/>
    </source>
</evidence>
<comment type="caution">
    <text evidence="2">The sequence shown here is derived from an EMBL/GenBank/DDBJ whole genome shotgun (WGS) entry which is preliminary data.</text>
</comment>
<keyword evidence="3" id="KW-1185">Reference proteome</keyword>
<dbReference type="Proteomes" id="UP000439903">
    <property type="component" value="Unassembled WGS sequence"/>
</dbReference>
<proteinExistence type="predicted"/>